<evidence type="ECO:0000259" key="2">
    <source>
        <dbReference type="PROSITE" id="PS50172"/>
    </source>
</evidence>
<dbReference type="RefSeq" id="XP_033604269.1">
    <property type="nucleotide sequence ID" value="XM_033739638.1"/>
</dbReference>
<sequence>MAGNNSDTIMEDPSATLFKGLRFAFIPSTEFSDGSIQDLRKDVVRYGGDFVVLDSDGRIQDLSDVSHVISTTADFPQYSDALDAMLAVVKPAWIPESIRKQKPANTKQHSPDPHMFMSNVVVCCADIPEGDKEAVYGGVLAMGGAYATGLSAFVTHIIALDLRNAYCQKAIQKKLRCHIVLPHWFDVCMKVGAKVSEDNYLLSDPVALRSGPGSPPLANAKKIHDTINGATSHHPEQETVARRQASAVFKSKKLKICKDLELSVHLTDNIAKVVEESGGSLTDDIEATDILICRYRDGPDYVEASRAGKDVGNLAWLFDIIRSNRWRSPFRKLLHYPVPRNGIPGFDKYHISISNYTGLARDYLQDLVKVTGAHLDRKMTQEDTHLITAYMDGAKCEAAQEWNIHILNHIWLEESYAQCEEMSMTNPKYVYFPKGTNLGEAVGQTSLDPKAVEKYYTETAPPRPGVVKKSKARPAAQTSTPVAQKTRRQPVEGQSAERHPVEGDKENQTPSTAGRGAKARAMAKLSDMAPDMAKFEKEMKRVGGVIHGRDRKESEKRKRSVEPDAEEEEEERKATPPKKTKSKQGRPKAVPVGKVEREYWLMVTGYKAWVGNETKESADKMKLRQLGLWVTGDPRPDMILCAPNLIRTKNFLRALAHAPVVVSTDFLDYALKHHELPDPHQFILSDRENEKKFDINLTQTLTRAQRNQGKLLEGLALFCTGNVTSGYETMRDIAVANGGTCQLYTGRSNMNVSKREVKAVAANTESQEQDPYGEGDKEYIYLISSRERKDELMWPKFRSLAKNVDMIPRIVDVNWLLKTAMDQKVSRVEKEHLIDEKDS</sequence>
<feature type="compositionally biased region" description="Low complexity" evidence="1">
    <location>
        <begin position="513"/>
        <end position="524"/>
    </location>
</feature>
<dbReference type="Pfam" id="PF16770">
    <property type="entry name" value="RTT107_BRCT_5"/>
    <property type="match status" value="1"/>
</dbReference>
<feature type="domain" description="BRCT" evidence="2">
    <location>
        <begin position="346"/>
        <end position="416"/>
    </location>
</feature>
<feature type="region of interest" description="Disordered" evidence="1">
    <location>
        <begin position="541"/>
        <end position="590"/>
    </location>
</feature>
<dbReference type="InterPro" id="IPR001357">
    <property type="entry name" value="BRCT_dom"/>
</dbReference>
<organism evidence="3 4">
    <name type="scientific">Pseudovirgaria hyperparasitica</name>
    <dbReference type="NCBI Taxonomy" id="470096"/>
    <lineage>
        <taxon>Eukaryota</taxon>
        <taxon>Fungi</taxon>
        <taxon>Dikarya</taxon>
        <taxon>Ascomycota</taxon>
        <taxon>Pezizomycotina</taxon>
        <taxon>Dothideomycetes</taxon>
        <taxon>Dothideomycetes incertae sedis</taxon>
        <taxon>Acrospermales</taxon>
        <taxon>Acrospermaceae</taxon>
        <taxon>Pseudovirgaria</taxon>
    </lineage>
</organism>
<dbReference type="InterPro" id="IPR036420">
    <property type="entry name" value="BRCT_dom_sf"/>
</dbReference>
<reference evidence="3" key="1">
    <citation type="journal article" date="2020" name="Stud. Mycol.">
        <title>101 Dothideomycetes genomes: a test case for predicting lifestyles and emergence of pathogens.</title>
        <authorList>
            <person name="Haridas S."/>
            <person name="Albert R."/>
            <person name="Binder M."/>
            <person name="Bloem J."/>
            <person name="Labutti K."/>
            <person name="Salamov A."/>
            <person name="Andreopoulos B."/>
            <person name="Baker S."/>
            <person name="Barry K."/>
            <person name="Bills G."/>
            <person name="Bluhm B."/>
            <person name="Cannon C."/>
            <person name="Castanera R."/>
            <person name="Culley D."/>
            <person name="Daum C."/>
            <person name="Ezra D."/>
            <person name="Gonzalez J."/>
            <person name="Henrissat B."/>
            <person name="Kuo A."/>
            <person name="Liang C."/>
            <person name="Lipzen A."/>
            <person name="Lutzoni F."/>
            <person name="Magnuson J."/>
            <person name="Mondo S."/>
            <person name="Nolan M."/>
            <person name="Ohm R."/>
            <person name="Pangilinan J."/>
            <person name="Park H.-J."/>
            <person name="Ramirez L."/>
            <person name="Alfaro M."/>
            <person name="Sun H."/>
            <person name="Tritt A."/>
            <person name="Yoshinaga Y."/>
            <person name="Zwiers L.-H."/>
            <person name="Turgeon B."/>
            <person name="Goodwin S."/>
            <person name="Spatafora J."/>
            <person name="Crous P."/>
            <person name="Grigoriev I."/>
        </authorList>
    </citation>
    <scope>NUCLEOTIDE SEQUENCE</scope>
    <source>
        <strain evidence="3">CBS 121739</strain>
    </source>
</reference>
<dbReference type="CDD" id="cd18437">
    <property type="entry name" value="BRCT_BRC1_like_rpt3"/>
    <property type="match status" value="1"/>
</dbReference>
<dbReference type="Pfam" id="PF12738">
    <property type="entry name" value="PTCB-BRCT"/>
    <property type="match status" value="1"/>
</dbReference>
<dbReference type="GO" id="GO:0035361">
    <property type="term" value="C:Cul8-RING ubiquitin ligase complex"/>
    <property type="evidence" value="ECO:0007669"/>
    <property type="project" value="TreeGrafter"/>
</dbReference>
<dbReference type="GO" id="GO:0005634">
    <property type="term" value="C:nucleus"/>
    <property type="evidence" value="ECO:0007669"/>
    <property type="project" value="TreeGrafter"/>
</dbReference>
<feature type="region of interest" description="Disordered" evidence="1">
    <location>
        <begin position="457"/>
        <end position="524"/>
    </location>
</feature>
<dbReference type="CDD" id="cd18436">
    <property type="entry name" value="BRCT_BRC1_like_rpt2"/>
    <property type="match status" value="1"/>
</dbReference>
<keyword evidence="4" id="KW-1185">Reference proteome</keyword>
<dbReference type="PANTHER" id="PTHR47667">
    <property type="entry name" value="REGULATOR OF TY1 TRANSPOSITION PROTEIN 107"/>
    <property type="match status" value="1"/>
</dbReference>
<evidence type="ECO:0000313" key="4">
    <source>
        <dbReference type="Proteomes" id="UP000799437"/>
    </source>
</evidence>
<dbReference type="Gene3D" id="3.40.50.10190">
    <property type="entry name" value="BRCT domain"/>
    <property type="match status" value="5"/>
</dbReference>
<dbReference type="SMART" id="SM00292">
    <property type="entry name" value="BRCT"/>
    <property type="match status" value="4"/>
</dbReference>
<feature type="compositionally biased region" description="Basic and acidic residues" evidence="1">
    <location>
        <begin position="541"/>
        <end position="562"/>
    </location>
</feature>
<accession>A0A6A6WG90</accession>
<dbReference type="PROSITE" id="PS50172">
    <property type="entry name" value="BRCT"/>
    <property type="match status" value="3"/>
</dbReference>
<feature type="domain" description="BRCT" evidence="2">
    <location>
        <begin position="13"/>
        <end position="111"/>
    </location>
</feature>
<dbReference type="AlphaFoldDB" id="A0A6A6WG90"/>
<dbReference type="GO" id="GO:0006302">
    <property type="term" value="P:double-strand break repair"/>
    <property type="evidence" value="ECO:0007669"/>
    <property type="project" value="TreeGrafter"/>
</dbReference>
<dbReference type="Proteomes" id="UP000799437">
    <property type="component" value="Unassembled WGS sequence"/>
</dbReference>
<dbReference type="GO" id="GO:1990683">
    <property type="term" value="P:DNA double-strand break attachment to nuclear envelope"/>
    <property type="evidence" value="ECO:0007669"/>
    <property type="project" value="TreeGrafter"/>
</dbReference>
<dbReference type="SUPFAM" id="SSF52113">
    <property type="entry name" value="BRCT domain"/>
    <property type="match status" value="6"/>
</dbReference>
<proteinExistence type="predicted"/>
<gene>
    <name evidence="3" type="ORF">EJ05DRAFT_185854</name>
</gene>
<evidence type="ECO:0000313" key="3">
    <source>
        <dbReference type="EMBL" id="KAF2761818.1"/>
    </source>
</evidence>
<feature type="compositionally biased region" description="Basic residues" evidence="1">
    <location>
        <begin position="575"/>
        <end position="586"/>
    </location>
</feature>
<protein>
    <recommendedName>
        <fullName evidence="2">BRCT domain-containing protein</fullName>
    </recommendedName>
</protein>
<dbReference type="PANTHER" id="PTHR47667:SF1">
    <property type="entry name" value="REGULATOR OF TY1 TRANSPOSITION PROTEIN 107"/>
    <property type="match status" value="1"/>
</dbReference>
<feature type="domain" description="BRCT" evidence="2">
    <location>
        <begin position="111"/>
        <end position="202"/>
    </location>
</feature>
<name>A0A6A6WG90_9PEZI</name>
<evidence type="ECO:0000256" key="1">
    <source>
        <dbReference type="SAM" id="MobiDB-lite"/>
    </source>
</evidence>
<dbReference type="EMBL" id="ML996566">
    <property type="protein sequence ID" value="KAF2761818.1"/>
    <property type="molecule type" value="Genomic_DNA"/>
</dbReference>
<feature type="compositionally biased region" description="Basic and acidic residues" evidence="1">
    <location>
        <begin position="495"/>
        <end position="507"/>
    </location>
</feature>
<dbReference type="OrthoDB" id="342264at2759"/>
<dbReference type="InterPro" id="IPR053036">
    <property type="entry name" value="CellCycle_DNARepair_Reg"/>
</dbReference>
<dbReference type="GeneID" id="54480692"/>